<dbReference type="Pfam" id="PF07690">
    <property type="entry name" value="MFS_1"/>
    <property type="match status" value="1"/>
</dbReference>
<dbReference type="PROSITE" id="PS50850">
    <property type="entry name" value="MFS"/>
    <property type="match status" value="1"/>
</dbReference>
<evidence type="ECO:0000256" key="5">
    <source>
        <dbReference type="SAM" id="MobiDB-lite"/>
    </source>
</evidence>
<feature type="transmembrane region" description="Helical" evidence="6">
    <location>
        <begin position="133"/>
        <end position="150"/>
    </location>
</feature>
<feature type="transmembrane region" description="Helical" evidence="6">
    <location>
        <begin position="206"/>
        <end position="225"/>
    </location>
</feature>
<evidence type="ECO:0000256" key="1">
    <source>
        <dbReference type="ARBA" id="ARBA00004651"/>
    </source>
</evidence>
<sequence length="461" mass="47153">MNTTPEPQPEELRPTQPHRTASPRTASPRASEPGSALVHHTGRLYFPVAFVARLPFAMMVVGVLTLVVSARGSLSFAGLSSAMVGLGTACVGPLLGAAADRYGQRVVLLVAGTANGLMLAGFAWAVYSTLPDAAVLVAAFLIGTTAPQVGPMSRTRLVRIISDRLAPNLRVRSFNSTMAYESAADETVFVVGPFLVGILASGVAPWLPLVAAGAITLVFVTAFALHPTSTVQRTHDRDAAEAAPLRDLWHPGLVSVIVGILGVGLFFGTMLTSLTAFMNDQGDPERAGLVYGVMGVGSAALALAVALFPVGFTLRARWLTFAGVVLAGTLTLPFAGSVLHLVVALAVIGIGVGPTLVTQYSIGSTLSPRGRSTTVMTILGSAVIVGQSIGSAVTGEVGERFGASAALALPSIAASIVVLAGVAYWFVAHRTLTDGDSLVGDGPSEPSPATPVLETSGAPSA</sequence>
<feature type="transmembrane region" description="Helical" evidence="6">
    <location>
        <begin position="74"/>
        <end position="99"/>
    </location>
</feature>
<protein>
    <submittedName>
        <fullName evidence="8">Putative MFS family arabinose efflux permease</fullName>
    </submittedName>
</protein>
<evidence type="ECO:0000256" key="6">
    <source>
        <dbReference type="SAM" id="Phobius"/>
    </source>
</evidence>
<dbReference type="InterPro" id="IPR020846">
    <property type="entry name" value="MFS_dom"/>
</dbReference>
<dbReference type="SUPFAM" id="SSF103473">
    <property type="entry name" value="MFS general substrate transporter"/>
    <property type="match status" value="1"/>
</dbReference>
<feature type="transmembrane region" description="Helical" evidence="6">
    <location>
        <begin position="341"/>
        <end position="362"/>
    </location>
</feature>
<proteinExistence type="predicted"/>
<evidence type="ECO:0000256" key="2">
    <source>
        <dbReference type="ARBA" id="ARBA00022692"/>
    </source>
</evidence>
<feature type="transmembrane region" description="Helical" evidence="6">
    <location>
        <begin position="289"/>
        <end position="311"/>
    </location>
</feature>
<organism evidence="8 9">
    <name type="scientific">Sanguibacter antarcticus</name>
    <dbReference type="NCBI Taxonomy" id="372484"/>
    <lineage>
        <taxon>Bacteria</taxon>
        <taxon>Bacillati</taxon>
        <taxon>Actinomycetota</taxon>
        <taxon>Actinomycetes</taxon>
        <taxon>Micrococcales</taxon>
        <taxon>Sanguibacteraceae</taxon>
        <taxon>Sanguibacter</taxon>
    </lineage>
</organism>
<keyword evidence="3 6" id="KW-1133">Transmembrane helix</keyword>
<dbReference type="InterPro" id="IPR011701">
    <property type="entry name" value="MFS"/>
</dbReference>
<name>A0A2A9E8S0_9MICO</name>
<keyword evidence="9" id="KW-1185">Reference proteome</keyword>
<dbReference type="PANTHER" id="PTHR23542:SF1">
    <property type="entry name" value="MAJOR FACILITATOR SUPERFAMILY (MFS) PROFILE DOMAIN-CONTAINING PROTEIN"/>
    <property type="match status" value="1"/>
</dbReference>
<keyword evidence="4 6" id="KW-0472">Membrane</keyword>
<feature type="transmembrane region" description="Helical" evidence="6">
    <location>
        <begin position="178"/>
        <end position="200"/>
    </location>
</feature>
<comment type="caution">
    <text evidence="8">The sequence shown here is derived from an EMBL/GenBank/DDBJ whole genome shotgun (WGS) entry which is preliminary data.</text>
</comment>
<dbReference type="AlphaFoldDB" id="A0A2A9E8S0"/>
<evidence type="ECO:0000256" key="4">
    <source>
        <dbReference type="ARBA" id="ARBA00023136"/>
    </source>
</evidence>
<dbReference type="Proteomes" id="UP000225548">
    <property type="component" value="Unassembled WGS sequence"/>
</dbReference>
<dbReference type="InterPro" id="IPR036259">
    <property type="entry name" value="MFS_trans_sf"/>
</dbReference>
<gene>
    <name evidence="8" type="ORF">ATL42_2873</name>
</gene>
<feature type="region of interest" description="Disordered" evidence="5">
    <location>
        <begin position="437"/>
        <end position="461"/>
    </location>
</feature>
<dbReference type="Gene3D" id="1.20.1250.20">
    <property type="entry name" value="MFS general substrate transporter like domains"/>
    <property type="match status" value="1"/>
</dbReference>
<dbReference type="GO" id="GO:0005886">
    <property type="term" value="C:plasma membrane"/>
    <property type="evidence" value="ECO:0007669"/>
    <property type="project" value="UniProtKB-SubCell"/>
</dbReference>
<feature type="transmembrane region" description="Helical" evidence="6">
    <location>
        <begin position="374"/>
        <end position="393"/>
    </location>
</feature>
<dbReference type="EMBL" id="PDJG01000001">
    <property type="protein sequence ID" value="PFG34941.1"/>
    <property type="molecule type" value="Genomic_DNA"/>
</dbReference>
<feature type="transmembrane region" description="Helical" evidence="6">
    <location>
        <begin position="405"/>
        <end position="427"/>
    </location>
</feature>
<dbReference type="OrthoDB" id="9180256at2"/>
<evidence type="ECO:0000256" key="3">
    <source>
        <dbReference type="ARBA" id="ARBA00022989"/>
    </source>
</evidence>
<keyword evidence="2 6" id="KW-0812">Transmembrane</keyword>
<evidence type="ECO:0000259" key="7">
    <source>
        <dbReference type="PROSITE" id="PS50850"/>
    </source>
</evidence>
<dbReference type="GO" id="GO:0022857">
    <property type="term" value="F:transmembrane transporter activity"/>
    <property type="evidence" value="ECO:0007669"/>
    <property type="project" value="InterPro"/>
</dbReference>
<feature type="domain" description="Major facilitator superfamily (MFS) profile" evidence="7">
    <location>
        <begin position="41"/>
        <end position="432"/>
    </location>
</feature>
<feature type="transmembrane region" description="Helical" evidence="6">
    <location>
        <begin position="44"/>
        <end position="68"/>
    </location>
</feature>
<feature type="transmembrane region" description="Helical" evidence="6">
    <location>
        <begin position="318"/>
        <end position="335"/>
    </location>
</feature>
<feature type="transmembrane region" description="Helical" evidence="6">
    <location>
        <begin position="253"/>
        <end position="277"/>
    </location>
</feature>
<feature type="transmembrane region" description="Helical" evidence="6">
    <location>
        <begin position="106"/>
        <end position="127"/>
    </location>
</feature>
<reference evidence="8 9" key="1">
    <citation type="submission" date="2017-10" db="EMBL/GenBank/DDBJ databases">
        <title>Sequencing the genomes of 1000 actinobacteria strains.</title>
        <authorList>
            <person name="Klenk H.-P."/>
        </authorList>
    </citation>
    <scope>NUCLEOTIDE SEQUENCE [LARGE SCALE GENOMIC DNA]</scope>
    <source>
        <strain evidence="8 9">DSM 18966</strain>
    </source>
</reference>
<accession>A0A2A9E8S0</accession>
<dbReference type="PANTHER" id="PTHR23542">
    <property type="match status" value="1"/>
</dbReference>
<comment type="subcellular location">
    <subcellularLocation>
        <location evidence="1">Cell membrane</location>
        <topology evidence="1">Multi-pass membrane protein</topology>
    </subcellularLocation>
</comment>
<evidence type="ECO:0000313" key="8">
    <source>
        <dbReference type="EMBL" id="PFG34941.1"/>
    </source>
</evidence>
<feature type="region of interest" description="Disordered" evidence="5">
    <location>
        <begin position="1"/>
        <end position="34"/>
    </location>
</feature>
<dbReference type="RefSeq" id="WP_143556778.1">
    <property type="nucleotide sequence ID" value="NZ_PDJG01000001.1"/>
</dbReference>
<evidence type="ECO:0000313" key="9">
    <source>
        <dbReference type="Proteomes" id="UP000225548"/>
    </source>
</evidence>